<evidence type="ECO:0000313" key="2">
    <source>
        <dbReference type="EMBL" id="CAG7887575.1"/>
    </source>
</evidence>
<reference evidence="2 3" key="1">
    <citation type="submission" date="2021-07" db="EMBL/GenBank/DDBJ databases">
        <authorList>
            <consortium name="Genoscope - CEA"/>
            <person name="William W."/>
        </authorList>
    </citation>
    <scope>NUCLEOTIDE SEQUENCE [LARGE SCALE GENOMIC DNA]</scope>
</reference>
<dbReference type="Gramene" id="A01p16510.2_BraZ1">
    <property type="protein sequence ID" value="A01p16510.2_BraZ1.CDS"/>
    <property type="gene ID" value="A01g16510.2_BraZ1"/>
</dbReference>
<dbReference type="Proteomes" id="UP000694005">
    <property type="component" value="Chromosome A01"/>
</dbReference>
<feature type="chain" id="PRO_5034830063" evidence="1">
    <location>
        <begin position="29"/>
        <end position="68"/>
    </location>
</feature>
<proteinExistence type="predicted"/>
<feature type="signal peptide" evidence="1">
    <location>
        <begin position="1"/>
        <end position="28"/>
    </location>
</feature>
<protein>
    <submittedName>
        <fullName evidence="2">Uncharacterized protein</fullName>
    </submittedName>
</protein>
<keyword evidence="1" id="KW-0732">Signal</keyword>
<organism evidence="2 3">
    <name type="scientific">Brassica campestris</name>
    <name type="common">Field mustard</name>
    <dbReference type="NCBI Taxonomy" id="3711"/>
    <lineage>
        <taxon>Eukaryota</taxon>
        <taxon>Viridiplantae</taxon>
        <taxon>Streptophyta</taxon>
        <taxon>Embryophyta</taxon>
        <taxon>Tracheophyta</taxon>
        <taxon>Spermatophyta</taxon>
        <taxon>Magnoliopsida</taxon>
        <taxon>eudicotyledons</taxon>
        <taxon>Gunneridae</taxon>
        <taxon>Pentapetalae</taxon>
        <taxon>rosids</taxon>
        <taxon>malvids</taxon>
        <taxon>Brassicales</taxon>
        <taxon>Brassicaceae</taxon>
        <taxon>Brassiceae</taxon>
        <taxon>Brassica</taxon>
    </lineage>
</organism>
<sequence length="68" mass="7747">MSTSKFSFFCIVLVFFATFHECVNKVDAAALKCTRYLPKSTYWCCNTTPKNCRGSKVDCEVICKPNHI</sequence>
<dbReference type="EMBL" id="LS974617">
    <property type="protein sequence ID" value="CAG7887575.1"/>
    <property type="molecule type" value="Genomic_DNA"/>
</dbReference>
<evidence type="ECO:0000256" key="1">
    <source>
        <dbReference type="SAM" id="SignalP"/>
    </source>
</evidence>
<gene>
    <name evidence="2" type="ORF">BRAPAZ1V2_A01P16510.2</name>
</gene>
<dbReference type="AlphaFoldDB" id="A0A8D9LV41"/>
<accession>A0A8D9LV41</accession>
<evidence type="ECO:0000313" key="3">
    <source>
        <dbReference type="Proteomes" id="UP000694005"/>
    </source>
</evidence>
<name>A0A8D9LV41_BRACM</name>